<gene>
    <name evidence="5" type="ORF">H9702_08985</name>
</gene>
<name>A0A9D2SWR8_9FIRM</name>
<dbReference type="SUPFAM" id="SSF46785">
    <property type="entry name" value="Winged helix' DNA-binding domain"/>
    <property type="match status" value="1"/>
</dbReference>
<keyword evidence="1" id="KW-0805">Transcription regulation</keyword>
<protein>
    <submittedName>
        <fullName evidence="5">MarR family winged helix-turn-helix transcriptional regulator</fullName>
    </submittedName>
</protein>
<dbReference type="GO" id="GO:0003677">
    <property type="term" value="F:DNA binding"/>
    <property type="evidence" value="ECO:0007669"/>
    <property type="project" value="UniProtKB-KW"/>
</dbReference>
<evidence type="ECO:0000313" key="5">
    <source>
        <dbReference type="EMBL" id="HJC37244.1"/>
    </source>
</evidence>
<dbReference type="Proteomes" id="UP000823896">
    <property type="component" value="Unassembled WGS sequence"/>
</dbReference>
<comment type="caution">
    <text evidence="5">The sequence shown here is derived from an EMBL/GenBank/DDBJ whole genome shotgun (WGS) entry which is preliminary data.</text>
</comment>
<dbReference type="PRINTS" id="PR00598">
    <property type="entry name" value="HTHMARR"/>
</dbReference>
<proteinExistence type="predicted"/>
<reference evidence="5" key="1">
    <citation type="journal article" date="2021" name="PeerJ">
        <title>Extensive microbial diversity within the chicken gut microbiome revealed by metagenomics and culture.</title>
        <authorList>
            <person name="Gilroy R."/>
            <person name="Ravi A."/>
            <person name="Getino M."/>
            <person name="Pursley I."/>
            <person name="Horton D.L."/>
            <person name="Alikhan N.F."/>
            <person name="Baker D."/>
            <person name="Gharbi K."/>
            <person name="Hall N."/>
            <person name="Watson M."/>
            <person name="Adriaenssens E.M."/>
            <person name="Foster-Nyarko E."/>
            <person name="Jarju S."/>
            <person name="Secka A."/>
            <person name="Antonio M."/>
            <person name="Oren A."/>
            <person name="Chaudhuri R.R."/>
            <person name="La Ragione R."/>
            <person name="Hildebrand F."/>
            <person name="Pallen M.J."/>
        </authorList>
    </citation>
    <scope>NUCLEOTIDE SEQUENCE</scope>
    <source>
        <strain evidence="5">CHK187-11901</strain>
    </source>
</reference>
<keyword evidence="2" id="KW-0238">DNA-binding</keyword>
<dbReference type="GO" id="GO:0003700">
    <property type="term" value="F:DNA-binding transcription factor activity"/>
    <property type="evidence" value="ECO:0007669"/>
    <property type="project" value="InterPro"/>
</dbReference>
<evidence type="ECO:0000259" key="4">
    <source>
        <dbReference type="PROSITE" id="PS50995"/>
    </source>
</evidence>
<dbReference type="PANTHER" id="PTHR42756:SF1">
    <property type="entry name" value="TRANSCRIPTIONAL REPRESSOR OF EMRAB OPERON"/>
    <property type="match status" value="1"/>
</dbReference>
<evidence type="ECO:0000256" key="1">
    <source>
        <dbReference type="ARBA" id="ARBA00023015"/>
    </source>
</evidence>
<dbReference type="SMART" id="SM00347">
    <property type="entry name" value="HTH_MARR"/>
    <property type="match status" value="1"/>
</dbReference>
<reference evidence="5" key="2">
    <citation type="submission" date="2021-04" db="EMBL/GenBank/DDBJ databases">
        <authorList>
            <person name="Gilroy R."/>
        </authorList>
    </citation>
    <scope>NUCLEOTIDE SEQUENCE</scope>
    <source>
        <strain evidence="5">CHK187-11901</strain>
    </source>
</reference>
<dbReference type="Pfam" id="PF01047">
    <property type="entry name" value="MarR"/>
    <property type="match status" value="1"/>
</dbReference>
<dbReference type="PANTHER" id="PTHR42756">
    <property type="entry name" value="TRANSCRIPTIONAL REGULATOR, MARR"/>
    <property type="match status" value="1"/>
</dbReference>
<evidence type="ECO:0000256" key="2">
    <source>
        <dbReference type="ARBA" id="ARBA00023125"/>
    </source>
</evidence>
<dbReference type="PROSITE" id="PS50995">
    <property type="entry name" value="HTH_MARR_2"/>
    <property type="match status" value="1"/>
</dbReference>
<evidence type="ECO:0000313" key="6">
    <source>
        <dbReference type="Proteomes" id="UP000823896"/>
    </source>
</evidence>
<sequence>MGNLRHTTNELLVGLFNYILYIEERNLKKRGIELSMNDVHILENIKKASDNSMSHIAARLMVTQGTLTTNVTKLINKGYVERYKDDKDKRVNRLRITEKAVPILKIHEDFHAEMVDKALGKLDLEENELLNETLENILRYFREEYREQAGI</sequence>
<dbReference type="AlphaFoldDB" id="A0A9D2SWR8"/>
<dbReference type="InterPro" id="IPR036388">
    <property type="entry name" value="WH-like_DNA-bd_sf"/>
</dbReference>
<dbReference type="InterPro" id="IPR000835">
    <property type="entry name" value="HTH_MarR-typ"/>
</dbReference>
<feature type="domain" description="HTH marR-type" evidence="4">
    <location>
        <begin position="1"/>
        <end position="139"/>
    </location>
</feature>
<dbReference type="InterPro" id="IPR036390">
    <property type="entry name" value="WH_DNA-bd_sf"/>
</dbReference>
<evidence type="ECO:0000256" key="3">
    <source>
        <dbReference type="ARBA" id="ARBA00023163"/>
    </source>
</evidence>
<dbReference type="Gene3D" id="1.10.10.10">
    <property type="entry name" value="Winged helix-like DNA-binding domain superfamily/Winged helix DNA-binding domain"/>
    <property type="match status" value="1"/>
</dbReference>
<dbReference type="EMBL" id="DWWM01000056">
    <property type="protein sequence ID" value="HJC37244.1"/>
    <property type="molecule type" value="Genomic_DNA"/>
</dbReference>
<organism evidence="5 6">
    <name type="scientific">Candidatus Merdibacter merdavium</name>
    <dbReference type="NCBI Taxonomy" id="2838692"/>
    <lineage>
        <taxon>Bacteria</taxon>
        <taxon>Bacillati</taxon>
        <taxon>Bacillota</taxon>
        <taxon>Erysipelotrichia</taxon>
        <taxon>Erysipelotrichales</taxon>
        <taxon>Erysipelotrichaceae</taxon>
        <taxon>Merdibacter</taxon>
    </lineage>
</organism>
<keyword evidence="3" id="KW-0804">Transcription</keyword>
<accession>A0A9D2SWR8</accession>